<keyword evidence="2" id="KW-0472">Membrane</keyword>
<sequence length="269" mass="29668">MKRLSIVLLAVMVVVAVPAWAQSDKDELAEKVFKLEQGFKRMEQMLKDLSFQVQQAGGLGEIVKEISFELKQAESMLRDLQGLEKKISDEIQPKIANLETSIAGLAQGTKEKFDLLSSRIFQSEGMIDQLNVRLKGMEDRVRQVLSLNDQVMALQERVSTLEKQIKMPIDPQKADELTAKIAELREQLKGLGNVVSGLTNKVLKSEEGLAALQAQLEEQSAQIQKMQEESAALKKRLAAAESQMQTNMMIGALGIAIGALAALKAFGVF</sequence>
<dbReference type="Gene3D" id="1.20.5.340">
    <property type="match status" value="2"/>
</dbReference>
<dbReference type="EMBL" id="AP011681">
    <property type="protein sequence ID" value="BAL54212.1"/>
    <property type="molecule type" value="Genomic_DNA"/>
</dbReference>
<keyword evidence="1" id="KW-0175">Coiled coil</keyword>
<feature type="coiled-coil region" evidence="1">
    <location>
        <begin position="127"/>
        <end position="243"/>
    </location>
</feature>
<protein>
    <submittedName>
        <fullName evidence="4">Myosin heavy chain</fullName>
    </submittedName>
</protein>
<name>H5SDH6_9BACT</name>
<evidence type="ECO:0000256" key="2">
    <source>
        <dbReference type="SAM" id="Phobius"/>
    </source>
</evidence>
<gene>
    <name evidence="4" type="ORF">HGMM_F13E04C08</name>
</gene>
<accession>H5SDH6</accession>
<organism evidence="4">
    <name type="scientific">uncultured Acetothermia bacterium</name>
    <dbReference type="NCBI Taxonomy" id="236499"/>
    <lineage>
        <taxon>Bacteria</taxon>
        <taxon>Candidatus Bipolaricaulota</taxon>
        <taxon>environmental samples</taxon>
    </lineage>
</organism>
<dbReference type="AlphaFoldDB" id="H5SDH6"/>
<evidence type="ECO:0000256" key="1">
    <source>
        <dbReference type="SAM" id="Coils"/>
    </source>
</evidence>
<feature type="chain" id="PRO_5003597607" evidence="3">
    <location>
        <begin position="22"/>
        <end position="269"/>
    </location>
</feature>
<evidence type="ECO:0000256" key="3">
    <source>
        <dbReference type="SAM" id="SignalP"/>
    </source>
</evidence>
<keyword evidence="3" id="KW-0732">Signal</keyword>
<evidence type="ECO:0000313" key="4">
    <source>
        <dbReference type="EMBL" id="BAL54212.1"/>
    </source>
</evidence>
<keyword evidence="2" id="KW-1133">Transmembrane helix</keyword>
<reference evidence="4" key="1">
    <citation type="journal article" date="2005" name="Environ. Microbiol.">
        <title>Genetic and functional properties of uncultivated thermophilic crenarchaeotes from a subsurface gold mine as revealed by analysis of genome fragments.</title>
        <authorList>
            <person name="Nunoura T."/>
            <person name="Hirayama H."/>
            <person name="Takami H."/>
            <person name="Oida H."/>
            <person name="Nishi S."/>
            <person name="Shimamura S."/>
            <person name="Suzuki Y."/>
            <person name="Inagaki F."/>
            <person name="Takai K."/>
            <person name="Nealson K.H."/>
            <person name="Horikoshi K."/>
        </authorList>
    </citation>
    <scope>NUCLEOTIDE SEQUENCE</scope>
</reference>
<keyword evidence="2" id="KW-0812">Transmembrane</keyword>
<feature type="transmembrane region" description="Helical" evidence="2">
    <location>
        <begin position="248"/>
        <end position="266"/>
    </location>
</feature>
<reference evidence="4" key="2">
    <citation type="journal article" date="2012" name="PLoS ONE">
        <title>A Deeply Branching Thermophilic Bacterium with an Ancient Acetyl-CoA Pathway Dominates a Subsurface Ecosystem.</title>
        <authorList>
            <person name="Takami H."/>
            <person name="Noguchi H."/>
            <person name="Takaki Y."/>
            <person name="Uchiyama I."/>
            <person name="Toyoda A."/>
            <person name="Nishi S."/>
            <person name="Chee G.-J."/>
            <person name="Arai W."/>
            <person name="Nunoura T."/>
            <person name="Itoh T."/>
            <person name="Hattori M."/>
            <person name="Takai K."/>
        </authorList>
    </citation>
    <scope>NUCLEOTIDE SEQUENCE</scope>
</reference>
<proteinExistence type="predicted"/>
<feature type="signal peptide" evidence="3">
    <location>
        <begin position="1"/>
        <end position="21"/>
    </location>
</feature>